<dbReference type="InterPro" id="IPR008271">
    <property type="entry name" value="Ser/Thr_kinase_AS"/>
</dbReference>
<dbReference type="RefSeq" id="WP_145896977.1">
    <property type="nucleotide sequence ID" value="NZ_VOBQ01000028.1"/>
</dbReference>
<dbReference type="PROSITE" id="PS00108">
    <property type="entry name" value="PROTEIN_KINASE_ST"/>
    <property type="match status" value="1"/>
</dbReference>
<dbReference type="PROSITE" id="PS50011">
    <property type="entry name" value="PROTEIN_KINASE_DOM"/>
    <property type="match status" value="1"/>
</dbReference>
<dbReference type="CDD" id="cd14014">
    <property type="entry name" value="STKc_PknB_like"/>
    <property type="match status" value="1"/>
</dbReference>
<dbReference type="AlphaFoldDB" id="A0A562ZF74"/>
<dbReference type="PANTHER" id="PTHR43289:SF6">
    <property type="entry name" value="SERINE_THREONINE-PROTEIN KINASE NEKL-3"/>
    <property type="match status" value="1"/>
</dbReference>
<evidence type="ECO:0000256" key="1">
    <source>
        <dbReference type="ARBA" id="ARBA00022679"/>
    </source>
</evidence>
<comment type="caution">
    <text evidence="7">The sequence shown here is derived from an EMBL/GenBank/DDBJ whole genome shotgun (WGS) entry which is preliminary data.</text>
</comment>
<evidence type="ECO:0000256" key="2">
    <source>
        <dbReference type="ARBA" id="ARBA00022741"/>
    </source>
</evidence>
<dbReference type="PROSITE" id="PS00107">
    <property type="entry name" value="PROTEIN_KINASE_ATP"/>
    <property type="match status" value="1"/>
</dbReference>
<dbReference type="Gene3D" id="1.10.510.10">
    <property type="entry name" value="Transferase(Phosphotransferase) domain 1"/>
    <property type="match status" value="1"/>
</dbReference>
<dbReference type="InterPro" id="IPR011009">
    <property type="entry name" value="Kinase-like_dom_sf"/>
</dbReference>
<accession>A0A562ZF74</accession>
<dbReference type="PANTHER" id="PTHR43289">
    <property type="entry name" value="MITOGEN-ACTIVATED PROTEIN KINASE KINASE KINASE 20-RELATED"/>
    <property type="match status" value="1"/>
</dbReference>
<feature type="binding site" evidence="5">
    <location>
        <position position="43"/>
    </location>
    <ligand>
        <name>ATP</name>
        <dbReference type="ChEBI" id="CHEBI:30616"/>
    </ligand>
</feature>
<evidence type="ECO:0000256" key="5">
    <source>
        <dbReference type="PROSITE-ProRule" id="PRU10141"/>
    </source>
</evidence>
<sequence length="299" mass="32150">MTVVGADSIIAGRYLVRRPLGTGGMADVVAADDLETGQLVAVKLMRDPLADGAFDRRMLQELLSTAQVIHPNLVGVLDFGIVAHTGRPFFVMELLQGEDLSFHLAREGSCAADWIIPLFCDALDGLHAVHATGIVHKDIKPANLFLDTKPGLPCRLRITDFGIARHMQRAQITQDGGLACTPRYTAPEYLATGTVTPASDVYQMGLVLAEALLGWPMVAEGAFPEVMKAHAQGLLRLPAGIATSPVGQILRRALARHAIERYLQASEFAAALRELDLEAASASIELHAALHRRAMTAQP</sequence>
<dbReference type="SUPFAM" id="SSF56112">
    <property type="entry name" value="Protein kinase-like (PK-like)"/>
    <property type="match status" value="1"/>
</dbReference>
<keyword evidence="4 5" id="KW-0067">ATP-binding</keyword>
<dbReference type="GO" id="GO:0005524">
    <property type="term" value="F:ATP binding"/>
    <property type="evidence" value="ECO:0007669"/>
    <property type="project" value="UniProtKB-UniRule"/>
</dbReference>
<dbReference type="Proteomes" id="UP000318199">
    <property type="component" value="Unassembled WGS sequence"/>
</dbReference>
<dbReference type="EMBL" id="VOBQ01000028">
    <property type="protein sequence ID" value="TWO65510.1"/>
    <property type="molecule type" value="Genomic_DNA"/>
</dbReference>
<dbReference type="InterPro" id="IPR017441">
    <property type="entry name" value="Protein_kinase_ATP_BS"/>
</dbReference>
<keyword evidence="2 5" id="KW-0547">Nucleotide-binding</keyword>
<dbReference type="Gene3D" id="3.30.200.20">
    <property type="entry name" value="Phosphorylase Kinase, domain 1"/>
    <property type="match status" value="1"/>
</dbReference>
<keyword evidence="8" id="KW-1185">Reference proteome</keyword>
<name>A0A562ZF74_9BURK</name>
<dbReference type="GO" id="GO:0004674">
    <property type="term" value="F:protein serine/threonine kinase activity"/>
    <property type="evidence" value="ECO:0007669"/>
    <property type="project" value="UniProtKB-KW"/>
</dbReference>
<evidence type="ECO:0000313" key="8">
    <source>
        <dbReference type="Proteomes" id="UP000318199"/>
    </source>
</evidence>
<organism evidence="7 8">
    <name type="scientific">Caenimonas sedimenti</name>
    <dbReference type="NCBI Taxonomy" id="2596921"/>
    <lineage>
        <taxon>Bacteria</taxon>
        <taxon>Pseudomonadati</taxon>
        <taxon>Pseudomonadota</taxon>
        <taxon>Betaproteobacteria</taxon>
        <taxon>Burkholderiales</taxon>
        <taxon>Comamonadaceae</taxon>
        <taxon>Caenimonas</taxon>
    </lineage>
</organism>
<keyword evidence="1" id="KW-0808">Transferase</keyword>
<evidence type="ECO:0000313" key="7">
    <source>
        <dbReference type="EMBL" id="TWO65510.1"/>
    </source>
</evidence>
<dbReference type="InterPro" id="IPR000719">
    <property type="entry name" value="Prot_kinase_dom"/>
</dbReference>
<keyword evidence="3 7" id="KW-0418">Kinase</keyword>
<dbReference type="OrthoDB" id="9801841at2"/>
<evidence type="ECO:0000256" key="3">
    <source>
        <dbReference type="ARBA" id="ARBA00022777"/>
    </source>
</evidence>
<evidence type="ECO:0000259" key="6">
    <source>
        <dbReference type="PROSITE" id="PS50011"/>
    </source>
</evidence>
<dbReference type="SMART" id="SM00220">
    <property type="entry name" value="S_TKc"/>
    <property type="match status" value="1"/>
</dbReference>
<protein>
    <submittedName>
        <fullName evidence="7">Serine/threonine protein kinase</fullName>
    </submittedName>
</protein>
<proteinExistence type="predicted"/>
<gene>
    <name evidence="7" type="ORF">FN976_27270</name>
</gene>
<evidence type="ECO:0000256" key="4">
    <source>
        <dbReference type="ARBA" id="ARBA00022840"/>
    </source>
</evidence>
<feature type="domain" description="Protein kinase" evidence="6">
    <location>
        <begin position="14"/>
        <end position="290"/>
    </location>
</feature>
<reference evidence="7 8" key="1">
    <citation type="submission" date="2019-07" db="EMBL/GenBank/DDBJ databases">
        <title>Caenimonas sedimenti sp. nov., isolated from activated sludge.</title>
        <authorList>
            <person name="Xu J."/>
        </authorList>
    </citation>
    <scope>NUCLEOTIDE SEQUENCE [LARGE SCALE GENOMIC DNA]</scope>
    <source>
        <strain evidence="7 8">HX-9-20</strain>
    </source>
</reference>
<dbReference type="Pfam" id="PF00069">
    <property type="entry name" value="Pkinase"/>
    <property type="match status" value="1"/>
</dbReference>
<keyword evidence="7" id="KW-0723">Serine/threonine-protein kinase</keyword>